<feature type="binding site" evidence="3">
    <location>
        <position position="293"/>
    </location>
    <ligand>
        <name>Zn(2+)</name>
        <dbReference type="ChEBI" id="CHEBI:29105"/>
    </ligand>
</feature>
<dbReference type="GO" id="GO:0008168">
    <property type="term" value="F:methyltransferase activity"/>
    <property type="evidence" value="ECO:0007669"/>
    <property type="project" value="UniProtKB-UniRule"/>
</dbReference>
<dbReference type="RefSeq" id="WP_012521828.1">
    <property type="nucleotide sequence ID" value="NC_011144.1"/>
</dbReference>
<dbReference type="HOGENOM" id="CLU_062282_0_0_5"/>
<evidence type="ECO:0000256" key="4">
    <source>
        <dbReference type="SAM" id="MobiDB-lite"/>
    </source>
</evidence>
<protein>
    <submittedName>
        <fullName evidence="6">Putative homocysteine/selenocysteine methylase</fullName>
    </submittedName>
</protein>
<dbReference type="Pfam" id="PF02574">
    <property type="entry name" value="S-methyl_trans"/>
    <property type="match status" value="1"/>
</dbReference>
<sequence length="313" mass="33163">MSPRLPQLSNGLFLTDGGLETTLIFHEGLELPHFAAFTLLRDPAGRDVLRRYYRTYLDIAAAEGVGFVLESPTWRASPDWAERLGISADDLGELNRQAIAMMEALRTAYAGQVSPIVVSGCVGPRGDGYDPGEAMTAEAAEAYHAGQVAAFAEAGADMVCAITMTNTPEAVGVVRAAQTFGLPVAISFTVETDGRLPTGEALGRAVQAVDEATGGAPAYYMVNCAHPSHFAEALAADAPWAKRIQGLRANASRRSHQELNDSPDLDDGDPAELAAEHAEILRRRPWIRVIGGCCGTDHRHVAALGRACVAVAA</sequence>
<accession>B4R914</accession>
<dbReference type="InterPro" id="IPR003726">
    <property type="entry name" value="HCY_dom"/>
</dbReference>
<evidence type="ECO:0000313" key="7">
    <source>
        <dbReference type="Proteomes" id="UP000001868"/>
    </source>
</evidence>
<dbReference type="GO" id="GO:0046872">
    <property type="term" value="F:metal ion binding"/>
    <property type="evidence" value="ECO:0007669"/>
    <property type="project" value="UniProtKB-KW"/>
</dbReference>
<proteinExistence type="predicted"/>
<dbReference type="SUPFAM" id="SSF82282">
    <property type="entry name" value="Homocysteine S-methyltransferase"/>
    <property type="match status" value="1"/>
</dbReference>
<evidence type="ECO:0000256" key="2">
    <source>
        <dbReference type="ARBA" id="ARBA00022679"/>
    </source>
</evidence>
<evidence type="ECO:0000259" key="5">
    <source>
        <dbReference type="PROSITE" id="PS50970"/>
    </source>
</evidence>
<feature type="region of interest" description="Disordered" evidence="4">
    <location>
        <begin position="251"/>
        <end position="270"/>
    </location>
</feature>
<dbReference type="STRING" id="450851.PHZ_c1270"/>
<dbReference type="Gene3D" id="3.20.20.330">
    <property type="entry name" value="Homocysteine-binding-like domain"/>
    <property type="match status" value="1"/>
</dbReference>
<keyword evidence="7" id="KW-1185">Reference proteome</keyword>
<feature type="binding site" evidence="3">
    <location>
        <position position="224"/>
    </location>
    <ligand>
        <name>Zn(2+)</name>
        <dbReference type="ChEBI" id="CHEBI:29105"/>
    </ligand>
</feature>
<reference evidence="6 7" key="1">
    <citation type="journal article" date="2008" name="BMC Genomics">
        <title>Complete genome of Phenylobacterium zucineum - a novel facultative intracellular bacterium isolated from human erythroleukemia cell line K562.</title>
        <authorList>
            <person name="Luo Y."/>
            <person name="Xu X."/>
            <person name="Ding Z."/>
            <person name="Liu Z."/>
            <person name="Zhang B."/>
            <person name="Yan Z."/>
            <person name="Sun J."/>
            <person name="Hu S."/>
            <person name="Hu X."/>
        </authorList>
    </citation>
    <scope>NUCLEOTIDE SEQUENCE [LARGE SCALE GENOMIC DNA]</scope>
    <source>
        <strain evidence="6 7">HLK1</strain>
    </source>
</reference>
<dbReference type="Proteomes" id="UP000001868">
    <property type="component" value="Chromosome"/>
</dbReference>
<keyword evidence="2 3" id="KW-0808">Transferase</keyword>
<dbReference type="AlphaFoldDB" id="B4R914"/>
<feature type="binding site" evidence="3">
    <location>
        <position position="294"/>
    </location>
    <ligand>
        <name>Zn(2+)</name>
        <dbReference type="ChEBI" id="CHEBI:29105"/>
    </ligand>
</feature>
<dbReference type="GO" id="GO:0032259">
    <property type="term" value="P:methylation"/>
    <property type="evidence" value="ECO:0007669"/>
    <property type="project" value="UniProtKB-KW"/>
</dbReference>
<name>B4R914_PHEZH</name>
<dbReference type="PANTHER" id="PTHR11103:SF18">
    <property type="entry name" value="SLR1189 PROTEIN"/>
    <property type="match status" value="1"/>
</dbReference>
<comment type="cofactor">
    <cofactor evidence="3">
        <name>Zn(2+)</name>
        <dbReference type="ChEBI" id="CHEBI:29105"/>
    </cofactor>
</comment>
<gene>
    <name evidence="6" type="ordered locus">PHZ_c1270</name>
</gene>
<feature type="domain" description="Hcy-binding" evidence="5">
    <location>
        <begin position="1"/>
        <end position="308"/>
    </location>
</feature>
<dbReference type="PROSITE" id="PS50970">
    <property type="entry name" value="HCY"/>
    <property type="match status" value="1"/>
</dbReference>
<organism evidence="6 7">
    <name type="scientific">Phenylobacterium zucineum (strain HLK1)</name>
    <dbReference type="NCBI Taxonomy" id="450851"/>
    <lineage>
        <taxon>Bacteria</taxon>
        <taxon>Pseudomonadati</taxon>
        <taxon>Pseudomonadota</taxon>
        <taxon>Alphaproteobacteria</taxon>
        <taxon>Caulobacterales</taxon>
        <taxon>Caulobacteraceae</taxon>
        <taxon>Phenylobacterium</taxon>
    </lineage>
</organism>
<dbReference type="EMBL" id="CP000747">
    <property type="protein sequence ID" value="ACG77684.1"/>
    <property type="molecule type" value="Genomic_DNA"/>
</dbReference>
<feature type="compositionally biased region" description="Acidic residues" evidence="4">
    <location>
        <begin position="261"/>
        <end position="270"/>
    </location>
</feature>
<keyword evidence="3" id="KW-0862">Zinc</keyword>
<evidence type="ECO:0000256" key="3">
    <source>
        <dbReference type="PROSITE-ProRule" id="PRU00333"/>
    </source>
</evidence>
<keyword evidence="1 3" id="KW-0489">Methyltransferase</keyword>
<keyword evidence="3" id="KW-0479">Metal-binding</keyword>
<evidence type="ECO:0000313" key="6">
    <source>
        <dbReference type="EMBL" id="ACG77684.1"/>
    </source>
</evidence>
<dbReference type="PANTHER" id="PTHR11103">
    <property type="entry name" value="SLR1189 PROTEIN"/>
    <property type="match status" value="1"/>
</dbReference>
<dbReference type="InterPro" id="IPR036589">
    <property type="entry name" value="HCY_dom_sf"/>
</dbReference>
<dbReference type="KEGG" id="pzu:PHZ_c1270"/>
<evidence type="ECO:0000256" key="1">
    <source>
        <dbReference type="ARBA" id="ARBA00022603"/>
    </source>
</evidence>
<dbReference type="OrthoDB" id="9803687at2"/>
<dbReference type="eggNOG" id="COG2040">
    <property type="taxonomic scope" value="Bacteria"/>
</dbReference>